<dbReference type="SUPFAM" id="SSF51161">
    <property type="entry name" value="Trimeric LpxA-like enzymes"/>
    <property type="match status" value="1"/>
</dbReference>
<dbReference type="EMBL" id="CP097478">
    <property type="protein sequence ID" value="USS93164.1"/>
    <property type="molecule type" value="Genomic_DNA"/>
</dbReference>
<name>A0ABY5C526_9LACO</name>
<reference evidence="4" key="1">
    <citation type="submission" date="2022-05" db="EMBL/GenBank/DDBJ databases">
        <authorList>
            <person name="Oliphant S.A."/>
            <person name="Watson-Haigh N.S."/>
            <person name="Sumby K.M."/>
            <person name="Gardner J.M."/>
            <person name="Jiranek V."/>
        </authorList>
    </citation>
    <scope>NUCLEOTIDE SEQUENCE</scope>
    <source>
        <strain evidence="4">Ru20-1</strain>
    </source>
</reference>
<keyword evidence="3" id="KW-0677">Repeat</keyword>
<sequence>MEFPRHLKQTDPAFNETFKIKNANEPLIQAFNQKPHSLAEIRALLTQITGKEIPASTEISIPFETDFGKNITIGKECFINKNAMFDDLGGISIGDRCLIGPNATLVTINHVRAVNKRWDLHLGAIHIESDVWLGANVTVLPGVTIGKGAIIGANSLVNKDIPPRTLAVGSPAKVIKQVEPDAD</sequence>
<dbReference type="RefSeq" id="WP_252779957.1">
    <property type="nucleotide sequence ID" value="NZ_CP097478.1"/>
</dbReference>
<dbReference type="Pfam" id="PF00132">
    <property type="entry name" value="Hexapep"/>
    <property type="match status" value="1"/>
</dbReference>
<dbReference type="InterPro" id="IPR001451">
    <property type="entry name" value="Hexapep"/>
</dbReference>
<evidence type="ECO:0000256" key="1">
    <source>
        <dbReference type="ARBA" id="ARBA00007274"/>
    </source>
</evidence>
<accession>A0ABY5C526</accession>
<dbReference type="InterPro" id="IPR051159">
    <property type="entry name" value="Hexapeptide_acetyltransf"/>
</dbReference>
<evidence type="ECO:0000256" key="3">
    <source>
        <dbReference type="ARBA" id="ARBA00022737"/>
    </source>
</evidence>
<evidence type="ECO:0000313" key="5">
    <source>
        <dbReference type="Proteomes" id="UP001057532"/>
    </source>
</evidence>
<dbReference type="PROSITE" id="PS00101">
    <property type="entry name" value="HEXAPEP_TRANSFERASES"/>
    <property type="match status" value="1"/>
</dbReference>
<comment type="similarity">
    <text evidence="1">Belongs to the transferase hexapeptide repeat family.</text>
</comment>
<dbReference type="Proteomes" id="UP001057532">
    <property type="component" value="Chromosome"/>
</dbReference>
<keyword evidence="5" id="KW-1185">Reference proteome</keyword>
<gene>
    <name evidence="4" type="ORF">M8332_06100</name>
</gene>
<protein>
    <submittedName>
        <fullName evidence="4">Sugar O-acetyltransferase</fullName>
    </submittedName>
</protein>
<evidence type="ECO:0000256" key="2">
    <source>
        <dbReference type="ARBA" id="ARBA00022679"/>
    </source>
</evidence>
<dbReference type="PANTHER" id="PTHR23416:SF23">
    <property type="entry name" value="ACETYLTRANSFERASE C18B11.09C-RELATED"/>
    <property type="match status" value="1"/>
</dbReference>
<keyword evidence="2" id="KW-0808">Transferase</keyword>
<dbReference type="InterPro" id="IPR018357">
    <property type="entry name" value="Hexapep_transf_CS"/>
</dbReference>
<evidence type="ECO:0000313" key="4">
    <source>
        <dbReference type="EMBL" id="USS93164.1"/>
    </source>
</evidence>
<dbReference type="Pfam" id="PF14602">
    <property type="entry name" value="Hexapep_2"/>
    <property type="match status" value="1"/>
</dbReference>
<dbReference type="PANTHER" id="PTHR23416">
    <property type="entry name" value="SIALIC ACID SYNTHASE-RELATED"/>
    <property type="match status" value="1"/>
</dbReference>
<organism evidence="4 5">
    <name type="scientific">Fructilactobacillus ixorae</name>
    <dbReference type="NCBI Taxonomy" id="1750535"/>
    <lineage>
        <taxon>Bacteria</taxon>
        <taxon>Bacillati</taxon>
        <taxon>Bacillota</taxon>
        <taxon>Bacilli</taxon>
        <taxon>Lactobacillales</taxon>
        <taxon>Lactobacillaceae</taxon>
        <taxon>Fructilactobacillus</taxon>
    </lineage>
</organism>
<dbReference type="Gene3D" id="2.160.10.10">
    <property type="entry name" value="Hexapeptide repeat proteins"/>
    <property type="match status" value="1"/>
</dbReference>
<proteinExistence type="inferred from homology"/>
<dbReference type="InterPro" id="IPR011004">
    <property type="entry name" value="Trimer_LpxA-like_sf"/>
</dbReference>